<dbReference type="Pfam" id="PF00069">
    <property type="entry name" value="Pkinase"/>
    <property type="match status" value="2"/>
</dbReference>
<dbReference type="PROSITE" id="PS50011">
    <property type="entry name" value="PROTEIN_KINASE_DOM"/>
    <property type="match status" value="1"/>
</dbReference>
<feature type="region of interest" description="Disordered" evidence="1">
    <location>
        <begin position="139"/>
        <end position="210"/>
    </location>
</feature>
<dbReference type="Gene3D" id="1.10.510.10">
    <property type="entry name" value="Transferase(Phosphotransferase) domain 1"/>
    <property type="match status" value="2"/>
</dbReference>
<dbReference type="PANTHER" id="PTHR44167">
    <property type="entry name" value="OVARIAN-SPECIFIC SERINE/THREONINE-PROTEIN KINASE LOK-RELATED"/>
    <property type="match status" value="1"/>
</dbReference>
<dbReference type="GeneID" id="7832673"/>
<dbReference type="InterPro" id="IPR008271">
    <property type="entry name" value="Ser/Thr_kinase_AS"/>
</dbReference>
<sequence>MGVFKKRQLHSLNNQSKSSSVETGNYCHSPKCKRLQKEHSILVKMNHPNIVKCDIQFYQNEERCCIRLEQADCDFLEYLTHFFQNRTKAFFRTQVSLLRNIASAIDYLHQKNYVHNDIKLENCLLFVQADKTSIYQQSKSKTNTFDSKPQINTEDQMSRSTTQSETYSELTNKQQSGGDISSSCSLSDQSARRKDSTNSDGSKKQSKKTSSKKGRLILKLADFEFSCVDEQCQTIDYLKSWKLRNRKYMSPEMLDICYLLETTSQTTHEIEKEGQIPNNALSLSSILNSNFKRACSLYCDEPQKSVTSVNGEEEISDSQMTISTDVTVGSNLTNNEQQQIITSQEKMQNLVKNISMKANDIFCYGILCFSSIFGVYPFQKEPSKQDPIYNLIVEDRLNEFWNLFESRIKDMLAQGLQLEQLNLLKDLLQRLLQYNPQNRPNSQQILNHPYFTEKIQQTQ</sequence>
<dbReference type="GO" id="GO:0005634">
    <property type="term" value="C:nucleus"/>
    <property type="evidence" value="ECO:0007669"/>
    <property type="project" value="TreeGrafter"/>
</dbReference>
<dbReference type="EMBL" id="GG662845">
    <property type="protein sequence ID" value="EAR87872.1"/>
    <property type="molecule type" value="Genomic_DNA"/>
</dbReference>
<dbReference type="KEGG" id="tet:TTHERM_00006360"/>
<dbReference type="OMA" id="HANEVTH"/>
<reference evidence="4" key="1">
    <citation type="journal article" date="2006" name="PLoS Biol.">
        <title>Macronuclear genome sequence of the ciliate Tetrahymena thermophila, a model eukaryote.</title>
        <authorList>
            <person name="Eisen J.A."/>
            <person name="Coyne R.S."/>
            <person name="Wu M."/>
            <person name="Wu D."/>
            <person name="Thiagarajan M."/>
            <person name="Wortman J.R."/>
            <person name="Badger J.H."/>
            <person name="Ren Q."/>
            <person name="Amedeo P."/>
            <person name="Jones K.M."/>
            <person name="Tallon L.J."/>
            <person name="Delcher A.L."/>
            <person name="Salzberg S.L."/>
            <person name="Silva J.C."/>
            <person name="Haas B.J."/>
            <person name="Majoros W.H."/>
            <person name="Farzad M."/>
            <person name="Carlton J.M."/>
            <person name="Smith R.K. Jr."/>
            <person name="Garg J."/>
            <person name="Pearlman R.E."/>
            <person name="Karrer K.M."/>
            <person name="Sun L."/>
            <person name="Manning G."/>
            <person name="Elde N.C."/>
            <person name="Turkewitz A.P."/>
            <person name="Asai D.J."/>
            <person name="Wilkes D.E."/>
            <person name="Wang Y."/>
            <person name="Cai H."/>
            <person name="Collins K."/>
            <person name="Stewart B.A."/>
            <person name="Lee S.R."/>
            <person name="Wilamowska K."/>
            <person name="Weinberg Z."/>
            <person name="Ruzzo W.L."/>
            <person name="Wloga D."/>
            <person name="Gaertig J."/>
            <person name="Frankel J."/>
            <person name="Tsao C.-C."/>
            <person name="Gorovsky M.A."/>
            <person name="Keeling P.J."/>
            <person name="Waller R.F."/>
            <person name="Patron N.J."/>
            <person name="Cherry J.M."/>
            <person name="Stover N.A."/>
            <person name="Krieger C.J."/>
            <person name="del Toro C."/>
            <person name="Ryder H.F."/>
            <person name="Williamson S.C."/>
            <person name="Barbeau R.A."/>
            <person name="Hamilton E.P."/>
            <person name="Orias E."/>
        </authorList>
    </citation>
    <scope>NUCLEOTIDE SEQUENCE [LARGE SCALE GENOMIC DNA]</scope>
    <source>
        <strain evidence="4">SB210</strain>
    </source>
</reference>
<dbReference type="InterPro" id="IPR000719">
    <property type="entry name" value="Prot_kinase_dom"/>
</dbReference>
<accession>Q22SA0</accession>
<dbReference type="Proteomes" id="UP000009168">
    <property type="component" value="Unassembled WGS sequence"/>
</dbReference>
<dbReference type="OrthoDB" id="4062651at2759"/>
<keyword evidence="3" id="KW-0808">Transferase</keyword>
<organism evidence="3 4">
    <name type="scientific">Tetrahymena thermophila (strain SB210)</name>
    <dbReference type="NCBI Taxonomy" id="312017"/>
    <lineage>
        <taxon>Eukaryota</taxon>
        <taxon>Sar</taxon>
        <taxon>Alveolata</taxon>
        <taxon>Ciliophora</taxon>
        <taxon>Intramacronucleata</taxon>
        <taxon>Oligohymenophorea</taxon>
        <taxon>Hymenostomatida</taxon>
        <taxon>Tetrahymenina</taxon>
        <taxon>Tetrahymenidae</taxon>
        <taxon>Tetrahymena</taxon>
    </lineage>
</organism>
<evidence type="ECO:0000256" key="1">
    <source>
        <dbReference type="SAM" id="MobiDB-lite"/>
    </source>
</evidence>
<dbReference type="SUPFAM" id="SSF56112">
    <property type="entry name" value="Protein kinase-like (PK-like)"/>
    <property type="match status" value="2"/>
</dbReference>
<dbReference type="AlphaFoldDB" id="Q22SA0"/>
<name>Q22SA0_TETTS</name>
<dbReference type="Gene3D" id="3.30.200.20">
    <property type="entry name" value="Phosphorylase Kinase, domain 1"/>
    <property type="match status" value="1"/>
</dbReference>
<dbReference type="RefSeq" id="XP_001008117.1">
    <property type="nucleotide sequence ID" value="XM_001008117.1"/>
</dbReference>
<feature type="compositionally biased region" description="Basic and acidic residues" evidence="1">
    <location>
        <begin position="190"/>
        <end position="203"/>
    </location>
</feature>
<dbReference type="PANTHER" id="PTHR44167:SF24">
    <property type="entry name" value="SERINE_THREONINE-PROTEIN KINASE CHK2"/>
    <property type="match status" value="1"/>
</dbReference>
<keyword evidence="4" id="KW-1185">Reference proteome</keyword>
<dbReference type="InParanoid" id="Q22SA0"/>
<dbReference type="PROSITE" id="PS00108">
    <property type="entry name" value="PROTEIN_KINASE_ST"/>
    <property type="match status" value="1"/>
</dbReference>
<proteinExistence type="predicted"/>
<feature type="compositionally biased region" description="Low complexity" evidence="1">
    <location>
        <begin position="174"/>
        <end position="189"/>
    </location>
</feature>
<dbReference type="GO" id="GO:0005524">
    <property type="term" value="F:ATP binding"/>
    <property type="evidence" value="ECO:0007669"/>
    <property type="project" value="InterPro"/>
</dbReference>
<feature type="domain" description="Protein kinase" evidence="2">
    <location>
        <begin position="1"/>
        <end position="451"/>
    </location>
</feature>
<feature type="compositionally biased region" description="Polar residues" evidence="1">
    <location>
        <begin position="139"/>
        <end position="173"/>
    </location>
</feature>
<dbReference type="GO" id="GO:0005737">
    <property type="term" value="C:cytoplasm"/>
    <property type="evidence" value="ECO:0007669"/>
    <property type="project" value="TreeGrafter"/>
</dbReference>
<protein>
    <submittedName>
        <fullName evidence="3">Kinase domain protein</fullName>
    </submittedName>
</protein>
<dbReference type="HOGENOM" id="CLU_596553_0_0_1"/>
<keyword evidence="3" id="KW-0418">Kinase</keyword>
<dbReference type="GO" id="GO:0004674">
    <property type="term" value="F:protein serine/threonine kinase activity"/>
    <property type="evidence" value="ECO:0007669"/>
    <property type="project" value="TreeGrafter"/>
</dbReference>
<gene>
    <name evidence="3" type="ORF">TTHERM_00006360</name>
</gene>
<dbReference type="SMART" id="SM00220">
    <property type="entry name" value="S_TKc"/>
    <property type="match status" value="1"/>
</dbReference>
<dbReference type="GO" id="GO:0044773">
    <property type="term" value="P:mitotic DNA damage checkpoint signaling"/>
    <property type="evidence" value="ECO:0007669"/>
    <property type="project" value="TreeGrafter"/>
</dbReference>
<evidence type="ECO:0000259" key="2">
    <source>
        <dbReference type="PROSITE" id="PS50011"/>
    </source>
</evidence>
<evidence type="ECO:0000313" key="4">
    <source>
        <dbReference type="Proteomes" id="UP000009168"/>
    </source>
</evidence>
<evidence type="ECO:0000313" key="3">
    <source>
        <dbReference type="EMBL" id="EAR87872.1"/>
    </source>
</evidence>
<dbReference type="InterPro" id="IPR011009">
    <property type="entry name" value="Kinase-like_dom_sf"/>
</dbReference>